<dbReference type="GO" id="GO:0005814">
    <property type="term" value="C:centriole"/>
    <property type="evidence" value="ECO:0007669"/>
    <property type="project" value="TreeGrafter"/>
</dbReference>
<evidence type="ECO:0000256" key="2">
    <source>
        <dbReference type="ARBA" id="ARBA00022737"/>
    </source>
</evidence>
<dbReference type="KEGG" id="hcq:109518223"/>
<keyword evidence="4" id="KW-0175">Coiled coil</keyword>
<evidence type="ECO:0000256" key="5">
    <source>
        <dbReference type="SAM" id="MobiDB-lite"/>
    </source>
</evidence>
<accession>A0A3Q2XTB4</accession>
<dbReference type="OMA" id="GTMVLWD"/>
<dbReference type="OrthoDB" id="1602884at2759"/>
<protein>
    <submittedName>
        <fullName evidence="6">NEDD1 gamma-tubulin ring complex targeting factor</fullName>
    </submittedName>
</protein>
<keyword evidence="1 3" id="KW-0853">WD repeat</keyword>
<dbReference type="GO" id="GO:0005813">
    <property type="term" value="C:centrosome"/>
    <property type="evidence" value="ECO:0007669"/>
    <property type="project" value="Ensembl"/>
</dbReference>
<dbReference type="Pfam" id="PF00400">
    <property type="entry name" value="WD40"/>
    <property type="match status" value="2"/>
</dbReference>
<dbReference type="GO" id="GO:0007020">
    <property type="term" value="P:microtubule nucleation"/>
    <property type="evidence" value="ECO:0007669"/>
    <property type="project" value="TreeGrafter"/>
</dbReference>
<dbReference type="PANTHER" id="PTHR44414:SF1">
    <property type="entry name" value="PROTEIN NEDD1"/>
    <property type="match status" value="1"/>
</dbReference>
<proteinExistence type="predicted"/>
<keyword evidence="2" id="KW-0677">Repeat</keyword>
<feature type="repeat" description="WD" evidence="3">
    <location>
        <begin position="83"/>
        <end position="114"/>
    </location>
</feature>
<sequence length="616" mass="65326">MDDVTRLMSTGDTVKIWDADSMTLLEQFNPHSGSHPVAQACWMANNQHVVSASSSGDKVVVSSLKSPDIPLLELAQGKGQTRVSLSSSSQFVASGGLDRCVHIWDLKTSKLLRSLKDHGDEVTCVSFNANDSLLASGAADGHLVLYSLTTNTSSKPFGYGSQQPVRDLGLSCLKRSLLGSVSDGGWLTLWDANTQKELHAFRTAHKAPGSAVAFSPASELLVVSVGLDKKIVCYDTASKIIVRSIRAESPLTSVAFTPDGSGVLVGSTQGDILRYDLRNSSAPTRVTPAHATSVTCLRFQCATARHKLGKMSSSRVSGTKSSASKLCSGQLSPALNSSPHINAGGVGAQVASRDAGGQQGAEQFAVAEKFSSVGRNSLDMFSPLRQGDNTQPPTSAGETFGAAQATALSKEAGLPQICGRGSLEMFSPLREGQTADVAPRKPSAGRLLRPTSAYQTPTIKEEESTQVEMSDFSPSLEGEGQTLTSSSRPANCSHLVPPFTPELRVRASGVQAQLDYDSPAADAAAPAVTEAAGGAPAPFSGVLMNAITSIIHQSLDELRDACHRDIINLQVEMIRQFCIQQNEFQALMSAQHSANEALLQENQRLKEENLRLKTNY</sequence>
<dbReference type="GO" id="GO:0000278">
    <property type="term" value="P:mitotic cell cycle"/>
    <property type="evidence" value="ECO:0007669"/>
    <property type="project" value="TreeGrafter"/>
</dbReference>
<dbReference type="AlphaFoldDB" id="A0A3Q2XTB4"/>
<organism evidence="6 7">
    <name type="scientific">Hippocampus comes</name>
    <name type="common">Tiger tail seahorse</name>
    <dbReference type="NCBI Taxonomy" id="109280"/>
    <lineage>
        <taxon>Eukaryota</taxon>
        <taxon>Metazoa</taxon>
        <taxon>Chordata</taxon>
        <taxon>Craniata</taxon>
        <taxon>Vertebrata</taxon>
        <taxon>Euteleostomi</taxon>
        <taxon>Actinopterygii</taxon>
        <taxon>Neopterygii</taxon>
        <taxon>Teleostei</taxon>
        <taxon>Neoteleostei</taxon>
        <taxon>Acanthomorphata</taxon>
        <taxon>Syngnathiaria</taxon>
        <taxon>Syngnathiformes</taxon>
        <taxon>Syngnathoidei</taxon>
        <taxon>Syngnathidae</taxon>
        <taxon>Hippocampus</taxon>
    </lineage>
</organism>
<dbReference type="GO" id="GO:0000922">
    <property type="term" value="C:spindle pole"/>
    <property type="evidence" value="ECO:0007669"/>
    <property type="project" value="TreeGrafter"/>
</dbReference>
<dbReference type="Ensembl" id="ENSHCOT00000001969.1">
    <property type="protein sequence ID" value="ENSHCOP00000007447.1"/>
    <property type="gene ID" value="ENSHCOG00000009501.1"/>
</dbReference>
<dbReference type="GO" id="GO:0036064">
    <property type="term" value="C:ciliary basal body"/>
    <property type="evidence" value="ECO:0007669"/>
    <property type="project" value="TreeGrafter"/>
</dbReference>
<evidence type="ECO:0000256" key="4">
    <source>
        <dbReference type="SAM" id="Coils"/>
    </source>
</evidence>
<dbReference type="GeneTree" id="ENSGT00940000164439"/>
<dbReference type="GO" id="GO:0043015">
    <property type="term" value="F:gamma-tubulin binding"/>
    <property type="evidence" value="ECO:0007669"/>
    <property type="project" value="TreeGrafter"/>
</dbReference>
<dbReference type="GO" id="GO:0071539">
    <property type="term" value="P:protein localization to centrosome"/>
    <property type="evidence" value="ECO:0007669"/>
    <property type="project" value="Ensembl"/>
</dbReference>
<feature type="repeat" description="WD" evidence="3">
    <location>
        <begin position="115"/>
        <end position="156"/>
    </location>
</feature>
<dbReference type="InterPro" id="IPR015943">
    <property type="entry name" value="WD40/YVTN_repeat-like_dom_sf"/>
</dbReference>
<dbReference type="InterPro" id="IPR001680">
    <property type="entry name" value="WD40_rpt"/>
</dbReference>
<dbReference type="InterPro" id="IPR036322">
    <property type="entry name" value="WD40_repeat_dom_sf"/>
</dbReference>
<dbReference type="Proteomes" id="UP000264820">
    <property type="component" value="Unplaced"/>
</dbReference>
<keyword evidence="7" id="KW-1185">Reference proteome</keyword>
<dbReference type="RefSeq" id="XP_019729493.1">
    <property type="nucleotide sequence ID" value="XM_019873934.1"/>
</dbReference>
<evidence type="ECO:0000256" key="3">
    <source>
        <dbReference type="PROSITE-ProRule" id="PRU00221"/>
    </source>
</evidence>
<dbReference type="PANTHER" id="PTHR44414">
    <property type="entry name" value="PROTEIN NEDD1"/>
    <property type="match status" value="1"/>
</dbReference>
<dbReference type="PROSITE" id="PS50082">
    <property type="entry name" value="WD_REPEATS_2"/>
    <property type="match status" value="2"/>
</dbReference>
<dbReference type="InterPro" id="IPR019775">
    <property type="entry name" value="WD40_repeat_CS"/>
</dbReference>
<feature type="compositionally biased region" description="Polar residues" evidence="5">
    <location>
        <begin position="481"/>
        <end position="490"/>
    </location>
</feature>
<reference evidence="6" key="2">
    <citation type="submission" date="2025-09" db="UniProtKB">
        <authorList>
            <consortium name="Ensembl"/>
        </authorList>
    </citation>
    <scope>IDENTIFICATION</scope>
</reference>
<dbReference type="PROSITE" id="PS00678">
    <property type="entry name" value="WD_REPEATS_1"/>
    <property type="match status" value="1"/>
</dbReference>
<dbReference type="InterPro" id="IPR052818">
    <property type="entry name" value="NEDD1_Spindle_Assembly"/>
</dbReference>
<dbReference type="RefSeq" id="XP_019729494.1">
    <property type="nucleotide sequence ID" value="XM_019873935.1"/>
</dbReference>
<dbReference type="SMART" id="SM00320">
    <property type="entry name" value="WD40"/>
    <property type="match status" value="6"/>
</dbReference>
<dbReference type="GO" id="GO:0005737">
    <property type="term" value="C:cytoplasm"/>
    <property type="evidence" value="ECO:0007669"/>
    <property type="project" value="Ensembl"/>
</dbReference>
<dbReference type="SUPFAM" id="SSF50978">
    <property type="entry name" value="WD40 repeat-like"/>
    <property type="match status" value="1"/>
</dbReference>
<feature type="region of interest" description="Disordered" evidence="5">
    <location>
        <begin position="455"/>
        <end position="492"/>
    </location>
</feature>
<dbReference type="RefSeq" id="XP_019729496.1">
    <property type="nucleotide sequence ID" value="XM_019873937.1"/>
</dbReference>
<evidence type="ECO:0000313" key="6">
    <source>
        <dbReference type="Ensembl" id="ENSHCOP00000007447.1"/>
    </source>
</evidence>
<evidence type="ECO:0000256" key="1">
    <source>
        <dbReference type="ARBA" id="ARBA00022574"/>
    </source>
</evidence>
<dbReference type="STRING" id="109280.ENSHCOP00000007447"/>
<dbReference type="CTD" id="121441"/>
<reference evidence="6" key="1">
    <citation type="submission" date="2025-08" db="UniProtKB">
        <authorList>
            <consortium name="Ensembl"/>
        </authorList>
    </citation>
    <scope>IDENTIFICATION</scope>
</reference>
<evidence type="ECO:0000313" key="7">
    <source>
        <dbReference type="Proteomes" id="UP000264820"/>
    </source>
</evidence>
<name>A0A3Q2XTB4_HIPCM</name>
<feature type="coiled-coil region" evidence="4">
    <location>
        <begin position="588"/>
        <end position="615"/>
    </location>
</feature>
<dbReference type="PROSITE" id="PS50294">
    <property type="entry name" value="WD_REPEATS_REGION"/>
    <property type="match status" value="1"/>
</dbReference>
<dbReference type="GeneID" id="109518223"/>
<dbReference type="Gene3D" id="2.130.10.10">
    <property type="entry name" value="YVTN repeat-like/Quinoprotein amine dehydrogenase"/>
    <property type="match status" value="2"/>
</dbReference>